<feature type="compositionally biased region" description="Polar residues" evidence="1">
    <location>
        <begin position="336"/>
        <end position="346"/>
    </location>
</feature>
<feature type="compositionally biased region" description="Basic and acidic residues" evidence="1">
    <location>
        <begin position="120"/>
        <end position="130"/>
    </location>
</feature>
<dbReference type="InterPro" id="IPR015940">
    <property type="entry name" value="UBA"/>
</dbReference>
<evidence type="ECO:0000313" key="3">
    <source>
        <dbReference type="EMBL" id="KCW51048.1"/>
    </source>
</evidence>
<dbReference type="Gramene" id="KCW51048">
    <property type="protein sequence ID" value="KCW51048"/>
    <property type="gene ID" value="EUGRSUZ_J00663"/>
</dbReference>
<name>A0A059AB43_EUCGR</name>
<feature type="domain" description="UBA" evidence="2">
    <location>
        <begin position="145"/>
        <end position="197"/>
    </location>
</feature>
<dbReference type="eggNOG" id="ENOG502QQDY">
    <property type="taxonomic scope" value="Eukaryota"/>
</dbReference>
<dbReference type="InterPro" id="IPR009060">
    <property type="entry name" value="UBA-like_sf"/>
</dbReference>
<protein>
    <recommendedName>
        <fullName evidence="2">UBA domain-containing protein</fullName>
    </recommendedName>
</protein>
<organism evidence="3">
    <name type="scientific">Eucalyptus grandis</name>
    <name type="common">Flooded gum</name>
    <dbReference type="NCBI Taxonomy" id="71139"/>
    <lineage>
        <taxon>Eukaryota</taxon>
        <taxon>Viridiplantae</taxon>
        <taxon>Streptophyta</taxon>
        <taxon>Embryophyta</taxon>
        <taxon>Tracheophyta</taxon>
        <taxon>Spermatophyta</taxon>
        <taxon>Magnoliopsida</taxon>
        <taxon>eudicotyledons</taxon>
        <taxon>Gunneridae</taxon>
        <taxon>Pentapetalae</taxon>
        <taxon>rosids</taxon>
        <taxon>malvids</taxon>
        <taxon>Myrtales</taxon>
        <taxon>Myrtaceae</taxon>
        <taxon>Myrtoideae</taxon>
        <taxon>Eucalypteae</taxon>
        <taxon>Eucalyptus</taxon>
    </lineage>
</organism>
<dbReference type="PANTHER" id="PTHR35294:SF1">
    <property type="entry name" value="OS05G0409000 PROTEIN"/>
    <property type="match status" value="1"/>
</dbReference>
<dbReference type="FunCoup" id="A0A059AB43">
    <property type="interactions" value="2169"/>
</dbReference>
<dbReference type="Pfam" id="PF22562">
    <property type="entry name" value="UBA_7"/>
    <property type="match status" value="1"/>
</dbReference>
<feature type="compositionally biased region" description="Polar residues" evidence="1">
    <location>
        <begin position="88"/>
        <end position="97"/>
    </location>
</feature>
<sequence length="662" mass="70585">MSPASKSKSKDKKSGKEPIKAVSKPSGPASGGSGVPASAYNPVLGTFHSLETVSSSSSSPLQANGRFRTIDETDEQTGSLAAGVEFDSVSNNGSWSGESEDHKENKSNLPGRQESVPGAENDKREKIRQKNEKKHQRQKEKRAQELHERCSGYLMSRKLEALAQQLVAMGFSRERATMALIMNEGRVEESVAWLFEGGEEADNRTDNKFSGTNLKIDITEELAQITSMVSKFKCSKQEVERAVVSCEGDLEKAAESLRTQKLELSSAPSKPGETGDPSSLSNGKLSATVAMNSGMSQHKQNLSLSAQLRRDERDYNYTRSAGNASGYLESVPKNVQSVKRNQQKPQHSAMPTEKSRPGAGSSSIATAVQVSPSPAKGETRYIAVGGELKHLSLGTVREPVVMMQRPQSAKQVPAINVGSPPGTGAGWHPSNGIDIRKSGALLPQIPSSRSLSAGNLSSGQMHPQFYYQQQLGLGNSSLESPGTSRAMGFQQHQQFIQGGGLGDIPGTTRGNGSWSRTSAPPTIAAASSLGLFSGLGSSGYSGAASPVDWSNSSVGQQFDYTNVDWSLDRGLSSPRSTKWLMGLTSLMKNKATMFDPDVPTSGLNLGLRPPPPNVNGVSFMGLRDAPGATTDTSAPGSREWTSPFEGKDLFSLPREFVSSPSL</sequence>
<dbReference type="PROSITE" id="PS50030">
    <property type="entry name" value="UBA"/>
    <property type="match status" value="1"/>
</dbReference>
<feature type="region of interest" description="Disordered" evidence="1">
    <location>
        <begin position="260"/>
        <end position="284"/>
    </location>
</feature>
<dbReference type="OrthoDB" id="515654at2759"/>
<dbReference type="KEGG" id="egr:104421438"/>
<dbReference type="Gene3D" id="1.10.8.10">
    <property type="entry name" value="DNA helicase RuvA subunit, C-terminal domain"/>
    <property type="match status" value="1"/>
</dbReference>
<dbReference type="SUPFAM" id="SSF46934">
    <property type="entry name" value="UBA-like"/>
    <property type="match status" value="1"/>
</dbReference>
<proteinExistence type="predicted"/>
<dbReference type="EMBL" id="KK198762">
    <property type="protein sequence ID" value="KCW51048.1"/>
    <property type="molecule type" value="Genomic_DNA"/>
</dbReference>
<feature type="region of interest" description="Disordered" evidence="1">
    <location>
        <begin position="336"/>
        <end position="372"/>
    </location>
</feature>
<gene>
    <name evidence="3" type="ORF">EUGRSUZ_J00663</name>
</gene>
<feature type="region of interest" description="Disordered" evidence="1">
    <location>
        <begin position="623"/>
        <end position="645"/>
    </location>
</feature>
<dbReference type="InParanoid" id="A0A059AB43"/>
<evidence type="ECO:0000256" key="1">
    <source>
        <dbReference type="SAM" id="MobiDB-lite"/>
    </source>
</evidence>
<feature type="compositionally biased region" description="Polar residues" evidence="1">
    <location>
        <begin position="360"/>
        <end position="372"/>
    </location>
</feature>
<dbReference type="PANTHER" id="PTHR35294">
    <property type="entry name" value="UBIQUITIN-ASSOCIATED/TRANSLATION ELONGATION FACTOR EF1B PROTEIN"/>
    <property type="match status" value="1"/>
</dbReference>
<dbReference type="STRING" id="71139.A0A059AB43"/>
<feature type="region of interest" description="Disordered" evidence="1">
    <location>
        <begin position="1"/>
        <end position="146"/>
    </location>
</feature>
<feature type="compositionally biased region" description="Basic residues" evidence="1">
    <location>
        <begin position="131"/>
        <end position="140"/>
    </location>
</feature>
<dbReference type="SMART" id="SM00165">
    <property type="entry name" value="UBA"/>
    <property type="match status" value="2"/>
</dbReference>
<dbReference type="OMA" id="SPRPYDW"/>
<evidence type="ECO:0000259" key="2">
    <source>
        <dbReference type="PROSITE" id="PS50030"/>
    </source>
</evidence>
<reference evidence="3" key="1">
    <citation type="submission" date="2013-07" db="EMBL/GenBank/DDBJ databases">
        <title>The genome of Eucalyptus grandis.</title>
        <authorList>
            <person name="Schmutz J."/>
            <person name="Hayes R."/>
            <person name="Myburg A."/>
            <person name="Tuskan G."/>
            <person name="Grattapaglia D."/>
            <person name="Rokhsar D.S."/>
        </authorList>
    </citation>
    <scope>NUCLEOTIDE SEQUENCE</scope>
    <source>
        <tissue evidence="3">Leaf extractions</tissue>
    </source>
</reference>
<dbReference type="AlphaFoldDB" id="A0A059AB43"/>
<accession>A0A059AB43</accession>